<dbReference type="OrthoDB" id="5988626at2759"/>
<comment type="caution">
    <text evidence="2">The sequence shown here is derived from an EMBL/GenBank/DDBJ whole genome shotgun (WGS) entry which is preliminary data.</text>
</comment>
<proteinExistence type="predicted"/>
<evidence type="ECO:0000313" key="2">
    <source>
        <dbReference type="EMBL" id="KAJ7379225.1"/>
    </source>
</evidence>
<keyword evidence="3" id="KW-1185">Reference proteome</keyword>
<protein>
    <submittedName>
        <fullName evidence="2">Uncharacterized protein</fullName>
    </submittedName>
</protein>
<organism evidence="2 3">
    <name type="scientific">Desmophyllum pertusum</name>
    <dbReference type="NCBI Taxonomy" id="174260"/>
    <lineage>
        <taxon>Eukaryota</taxon>
        <taxon>Metazoa</taxon>
        <taxon>Cnidaria</taxon>
        <taxon>Anthozoa</taxon>
        <taxon>Hexacorallia</taxon>
        <taxon>Scleractinia</taxon>
        <taxon>Caryophylliina</taxon>
        <taxon>Caryophylliidae</taxon>
        <taxon>Desmophyllum</taxon>
    </lineage>
</organism>
<accession>A0A9W9ZDF7</accession>
<sequence length="253" mass="28019">MLPSITTGQFGIATKPIYGSNSVHGIRIVNKTDAKDEEGSRNCPSLPLISEGSFTSLVSRKSEKSRSKERGNRGDEVSEYVTNWKGNGQVKLKACRLTGLKPKQLQLDCNFKNVDRGWCPQGLNPRLASSSRPSQLPTMGLHMMSTSERLLLQQSLGQPVETMRQRKNQTTVDKKRYLMTLGGQTQINNRYRMSAVANGLPPPSKDMSAAISSHASEPTPPSPHKRGVSNQKVWPYTHDAVVDTIINRTMNKE</sequence>
<name>A0A9W9ZDF7_9CNID</name>
<dbReference type="EMBL" id="MU826359">
    <property type="protein sequence ID" value="KAJ7379225.1"/>
    <property type="molecule type" value="Genomic_DNA"/>
</dbReference>
<evidence type="ECO:0000256" key="1">
    <source>
        <dbReference type="SAM" id="MobiDB-lite"/>
    </source>
</evidence>
<evidence type="ECO:0000313" key="3">
    <source>
        <dbReference type="Proteomes" id="UP001163046"/>
    </source>
</evidence>
<dbReference type="Proteomes" id="UP001163046">
    <property type="component" value="Unassembled WGS sequence"/>
</dbReference>
<gene>
    <name evidence="2" type="ORF">OS493_017734</name>
</gene>
<dbReference type="AlphaFoldDB" id="A0A9W9ZDF7"/>
<reference evidence="2" key="1">
    <citation type="submission" date="2023-01" db="EMBL/GenBank/DDBJ databases">
        <title>Genome assembly of the deep-sea coral Lophelia pertusa.</title>
        <authorList>
            <person name="Herrera S."/>
            <person name="Cordes E."/>
        </authorList>
    </citation>
    <scope>NUCLEOTIDE SEQUENCE</scope>
    <source>
        <strain evidence="2">USNM1676648</strain>
        <tissue evidence="2">Polyp</tissue>
    </source>
</reference>
<feature type="region of interest" description="Disordered" evidence="1">
    <location>
        <begin position="198"/>
        <end position="230"/>
    </location>
</feature>